<keyword evidence="6" id="KW-1133">Transmembrane helix</keyword>
<keyword evidence="9" id="KW-1185">Reference proteome</keyword>
<dbReference type="InterPro" id="IPR013766">
    <property type="entry name" value="Thioredoxin_domain"/>
</dbReference>
<feature type="binding site" evidence="3">
    <location>
        <position position="151"/>
    </location>
    <ligand>
        <name>Cu cation</name>
        <dbReference type="ChEBI" id="CHEBI:23378"/>
    </ligand>
</feature>
<gene>
    <name evidence="8" type="ORF">Poly21_26400</name>
</gene>
<dbReference type="InterPro" id="IPR003782">
    <property type="entry name" value="SCO1/SenC"/>
</dbReference>
<dbReference type="PROSITE" id="PS51352">
    <property type="entry name" value="THIOREDOXIN_2"/>
    <property type="match status" value="1"/>
</dbReference>
<dbReference type="SUPFAM" id="SSF52833">
    <property type="entry name" value="Thioredoxin-like"/>
    <property type="match status" value="1"/>
</dbReference>
<dbReference type="CDD" id="cd02968">
    <property type="entry name" value="SCO"/>
    <property type="match status" value="1"/>
</dbReference>
<keyword evidence="6" id="KW-0472">Membrane</keyword>
<evidence type="ECO:0000256" key="6">
    <source>
        <dbReference type="SAM" id="Phobius"/>
    </source>
</evidence>
<evidence type="ECO:0000256" key="3">
    <source>
        <dbReference type="PIRSR" id="PIRSR603782-1"/>
    </source>
</evidence>
<feature type="transmembrane region" description="Helical" evidence="6">
    <location>
        <begin position="309"/>
        <end position="330"/>
    </location>
</feature>
<protein>
    <recommendedName>
        <fullName evidence="7">Thioredoxin domain-containing protein</fullName>
    </recommendedName>
</protein>
<evidence type="ECO:0000259" key="7">
    <source>
        <dbReference type="PROSITE" id="PS51352"/>
    </source>
</evidence>
<dbReference type="PANTHER" id="PTHR12151">
    <property type="entry name" value="ELECTRON TRANSPORT PROTIN SCO1/SENC FAMILY MEMBER"/>
    <property type="match status" value="1"/>
</dbReference>
<evidence type="ECO:0000313" key="8">
    <source>
        <dbReference type="EMBL" id="TWU15445.1"/>
    </source>
</evidence>
<keyword evidence="2 3" id="KW-0186">Copper</keyword>
<dbReference type="GO" id="GO:0046872">
    <property type="term" value="F:metal ion binding"/>
    <property type="evidence" value="ECO:0007669"/>
    <property type="project" value="UniProtKB-KW"/>
</dbReference>
<dbReference type="Pfam" id="PF02630">
    <property type="entry name" value="SCO1-SenC"/>
    <property type="match status" value="1"/>
</dbReference>
<evidence type="ECO:0000256" key="1">
    <source>
        <dbReference type="ARBA" id="ARBA00010996"/>
    </source>
</evidence>
<feature type="disulfide bond" description="Redox-active" evidence="4">
    <location>
        <begin position="147"/>
        <end position="151"/>
    </location>
</feature>
<dbReference type="EMBL" id="SJPU01000002">
    <property type="protein sequence ID" value="TWU15445.1"/>
    <property type="molecule type" value="Genomic_DNA"/>
</dbReference>
<sequence>MSSFTPIRLPLPAGVRPAAMGAAAAGTFDCRPTALSVRGGATRCDGSASVAGHYLRLGVLAVVVAMVLSGDQASAQPAPGIMQDGDAEIVLNDSVPREARGVEVKQNLGDSVSKDLALVDSDGQSVTLGDYLDGERPLILTLNYSNCPMLCNIQLNQLAQSLEKGGLKIGKDFRCISISIDPTETDERLIETKARYVEQLPSHPQAETGWAFCRTTQKVIDQLATEVGFSYNYNEATKEYAHPAFLAFLTPDGVITRYSLGVAFPPDQMELALVEAGQGKIGSFIDQFVLLCYSYDPDANSYVPQAWKIMRLGGAATLLLLMLALVPYWLGRKGNAAARQQPAAGHTPAADGTTPLKPTQWFGG</sequence>
<dbReference type="Proteomes" id="UP000319908">
    <property type="component" value="Unassembled WGS sequence"/>
</dbReference>
<dbReference type="Gene3D" id="3.40.30.10">
    <property type="entry name" value="Glutaredoxin"/>
    <property type="match status" value="1"/>
</dbReference>
<keyword evidence="4" id="KW-1015">Disulfide bond</keyword>
<feature type="domain" description="Thioredoxin" evidence="7">
    <location>
        <begin position="67"/>
        <end position="279"/>
    </location>
</feature>
<evidence type="ECO:0000256" key="2">
    <source>
        <dbReference type="ARBA" id="ARBA00023008"/>
    </source>
</evidence>
<comment type="similarity">
    <text evidence="1">Belongs to the SCO1/2 family.</text>
</comment>
<evidence type="ECO:0000256" key="4">
    <source>
        <dbReference type="PIRSR" id="PIRSR603782-2"/>
    </source>
</evidence>
<organism evidence="8 9">
    <name type="scientific">Allorhodopirellula heiligendammensis</name>
    <dbReference type="NCBI Taxonomy" id="2714739"/>
    <lineage>
        <taxon>Bacteria</taxon>
        <taxon>Pseudomonadati</taxon>
        <taxon>Planctomycetota</taxon>
        <taxon>Planctomycetia</taxon>
        <taxon>Pirellulales</taxon>
        <taxon>Pirellulaceae</taxon>
        <taxon>Allorhodopirellula</taxon>
    </lineage>
</organism>
<comment type="caution">
    <text evidence="8">The sequence shown here is derived from an EMBL/GenBank/DDBJ whole genome shotgun (WGS) entry which is preliminary data.</text>
</comment>
<reference evidence="8 9" key="1">
    <citation type="journal article" date="2020" name="Antonie Van Leeuwenhoek">
        <title>Rhodopirellula heiligendammensis sp. nov., Rhodopirellula pilleata sp. nov., and Rhodopirellula solitaria sp. nov. isolated from natural or artificial marine surfaces in Northern Germany and California, USA, and emended description of the genus Rhodopirellula.</title>
        <authorList>
            <person name="Kallscheuer N."/>
            <person name="Wiegand S."/>
            <person name="Jogler M."/>
            <person name="Boedeker C."/>
            <person name="Peeters S.H."/>
            <person name="Rast P."/>
            <person name="Heuer A."/>
            <person name="Jetten M.S.M."/>
            <person name="Rohde M."/>
            <person name="Jogler C."/>
        </authorList>
    </citation>
    <scope>NUCLEOTIDE SEQUENCE [LARGE SCALE GENOMIC DNA]</scope>
    <source>
        <strain evidence="8 9">Poly21</strain>
    </source>
</reference>
<accession>A0A5C6BTU3</accession>
<dbReference type="AlphaFoldDB" id="A0A5C6BTU3"/>
<dbReference type="InterPro" id="IPR036249">
    <property type="entry name" value="Thioredoxin-like_sf"/>
</dbReference>
<proteinExistence type="inferred from homology"/>
<feature type="region of interest" description="Disordered" evidence="5">
    <location>
        <begin position="340"/>
        <end position="364"/>
    </location>
</feature>
<feature type="binding site" evidence="3">
    <location>
        <position position="147"/>
    </location>
    <ligand>
        <name>Cu cation</name>
        <dbReference type="ChEBI" id="CHEBI:23378"/>
    </ligand>
</feature>
<dbReference type="PANTHER" id="PTHR12151:SF8">
    <property type="entry name" value="THIOREDOXIN DOMAIN-CONTAINING PROTEIN"/>
    <property type="match status" value="1"/>
</dbReference>
<name>A0A5C6BTU3_9BACT</name>
<evidence type="ECO:0000256" key="5">
    <source>
        <dbReference type="SAM" id="MobiDB-lite"/>
    </source>
</evidence>
<evidence type="ECO:0000313" key="9">
    <source>
        <dbReference type="Proteomes" id="UP000319908"/>
    </source>
</evidence>
<keyword evidence="6" id="KW-0812">Transmembrane</keyword>
<keyword evidence="3" id="KW-0479">Metal-binding</keyword>